<name>A0A4V6A0B8_STECR</name>
<reference evidence="2 3" key="2">
    <citation type="journal article" date="2019" name="G3 (Bethesda)">
        <title>Hybrid Assembly of the Genome of the Entomopathogenic Nematode Steinernema carpocapsae Identifies the X-Chromosome.</title>
        <authorList>
            <person name="Serra L."/>
            <person name="Macchietto M."/>
            <person name="Macias-Munoz A."/>
            <person name="McGill C.J."/>
            <person name="Rodriguez I.M."/>
            <person name="Rodriguez B."/>
            <person name="Murad R."/>
            <person name="Mortazavi A."/>
        </authorList>
    </citation>
    <scope>NUCLEOTIDE SEQUENCE [LARGE SCALE GENOMIC DNA]</scope>
    <source>
        <strain evidence="2 3">ALL</strain>
    </source>
</reference>
<proteinExistence type="predicted"/>
<comment type="caution">
    <text evidence="2">The sequence shown here is derived from an EMBL/GenBank/DDBJ whole genome shotgun (WGS) entry which is preliminary data.</text>
</comment>
<dbReference type="AlphaFoldDB" id="A0A4V6A0B8"/>
<gene>
    <name evidence="2" type="ORF">L596_022799</name>
</gene>
<protein>
    <submittedName>
        <fullName evidence="2">Uncharacterized protein</fullName>
    </submittedName>
</protein>
<reference evidence="2 3" key="1">
    <citation type="journal article" date="2015" name="Genome Biol.">
        <title>Comparative genomics of Steinernema reveals deeply conserved gene regulatory networks.</title>
        <authorList>
            <person name="Dillman A.R."/>
            <person name="Macchietto M."/>
            <person name="Porter C.F."/>
            <person name="Rogers A."/>
            <person name="Williams B."/>
            <person name="Antoshechkin I."/>
            <person name="Lee M.M."/>
            <person name="Goodwin Z."/>
            <person name="Lu X."/>
            <person name="Lewis E.E."/>
            <person name="Goodrich-Blair H."/>
            <person name="Stock S.P."/>
            <person name="Adams B.J."/>
            <person name="Sternberg P.W."/>
            <person name="Mortazavi A."/>
        </authorList>
    </citation>
    <scope>NUCLEOTIDE SEQUENCE [LARGE SCALE GENOMIC DNA]</scope>
    <source>
        <strain evidence="2 3">ALL</strain>
    </source>
</reference>
<dbReference type="EMBL" id="AZBU02000007">
    <property type="protein sequence ID" value="TKR70825.1"/>
    <property type="molecule type" value="Genomic_DNA"/>
</dbReference>
<dbReference type="Proteomes" id="UP000298663">
    <property type="component" value="Unassembled WGS sequence"/>
</dbReference>
<feature type="region of interest" description="Disordered" evidence="1">
    <location>
        <begin position="15"/>
        <end position="46"/>
    </location>
</feature>
<feature type="compositionally biased region" description="Polar residues" evidence="1">
    <location>
        <begin position="15"/>
        <end position="26"/>
    </location>
</feature>
<evidence type="ECO:0000256" key="1">
    <source>
        <dbReference type="SAM" id="MobiDB-lite"/>
    </source>
</evidence>
<accession>A0A4V6A0B8</accession>
<evidence type="ECO:0000313" key="3">
    <source>
        <dbReference type="Proteomes" id="UP000298663"/>
    </source>
</evidence>
<keyword evidence="3" id="KW-1185">Reference proteome</keyword>
<organism evidence="2 3">
    <name type="scientific">Steinernema carpocapsae</name>
    <name type="common">Entomopathogenic nematode</name>
    <dbReference type="NCBI Taxonomy" id="34508"/>
    <lineage>
        <taxon>Eukaryota</taxon>
        <taxon>Metazoa</taxon>
        <taxon>Ecdysozoa</taxon>
        <taxon>Nematoda</taxon>
        <taxon>Chromadorea</taxon>
        <taxon>Rhabditida</taxon>
        <taxon>Tylenchina</taxon>
        <taxon>Panagrolaimomorpha</taxon>
        <taxon>Strongyloidoidea</taxon>
        <taxon>Steinernematidae</taxon>
        <taxon>Steinernema</taxon>
    </lineage>
</organism>
<sequence length="115" mass="13415">MVKLTWVELGRTQTDQARVRSSQSDSKGLERRSMTPSMKNSGRKFMMRPESKKNSWTLVNEDEKIKNVGKNVNTWESETNDAFSDERLLSVFVLNWLWVLLKKERLCLSTLFKAS</sequence>
<evidence type="ECO:0000313" key="2">
    <source>
        <dbReference type="EMBL" id="TKR70825.1"/>
    </source>
</evidence>